<reference evidence="5" key="1">
    <citation type="journal article" date="2019" name="Int. J. Syst. Evol. Microbiol.">
        <title>The Global Catalogue of Microorganisms (GCM) 10K type strain sequencing project: providing services to taxonomists for standard genome sequencing and annotation.</title>
        <authorList>
            <consortium name="The Broad Institute Genomics Platform"/>
            <consortium name="The Broad Institute Genome Sequencing Center for Infectious Disease"/>
            <person name="Wu L."/>
            <person name="Ma J."/>
        </authorList>
    </citation>
    <scope>NUCLEOTIDE SEQUENCE [LARGE SCALE GENOMIC DNA]</scope>
    <source>
        <strain evidence="5">JCM 16704</strain>
    </source>
</reference>
<dbReference type="EMBL" id="BAAAZI010000004">
    <property type="protein sequence ID" value="GAA4133657.1"/>
    <property type="molecule type" value="Genomic_DNA"/>
</dbReference>
<evidence type="ECO:0000313" key="4">
    <source>
        <dbReference type="EMBL" id="GAA4133657.1"/>
    </source>
</evidence>
<dbReference type="InterPro" id="IPR032184">
    <property type="entry name" value="DUF5016"/>
</dbReference>
<accession>A0ABP7YBZ6</accession>
<dbReference type="Pfam" id="PF17163">
    <property type="entry name" value="DUF5125"/>
    <property type="match status" value="1"/>
</dbReference>
<comment type="caution">
    <text evidence="4">The sequence shown here is derived from an EMBL/GenBank/DDBJ whole genome shotgun (WGS) entry which is preliminary data.</text>
</comment>
<keyword evidence="5" id="KW-1185">Reference proteome</keyword>
<evidence type="ECO:0000313" key="5">
    <source>
        <dbReference type="Proteomes" id="UP001500101"/>
    </source>
</evidence>
<organism evidence="4 5">
    <name type="scientific">Sphingobacterium kyonggiense</name>
    <dbReference type="NCBI Taxonomy" id="714075"/>
    <lineage>
        <taxon>Bacteria</taxon>
        <taxon>Pseudomonadati</taxon>
        <taxon>Bacteroidota</taxon>
        <taxon>Sphingobacteriia</taxon>
        <taxon>Sphingobacteriales</taxon>
        <taxon>Sphingobacteriaceae</taxon>
        <taxon>Sphingobacterium</taxon>
    </lineage>
</organism>
<dbReference type="RefSeq" id="WP_344673188.1">
    <property type="nucleotide sequence ID" value="NZ_BAAAZI010000004.1"/>
</dbReference>
<feature type="domain" description="DUF5125" evidence="2">
    <location>
        <begin position="127"/>
        <end position="306"/>
    </location>
</feature>
<evidence type="ECO:0000259" key="2">
    <source>
        <dbReference type="Pfam" id="PF17163"/>
    </source>
</evidence>
<sequence>MKKLINYTALLCLFTLLYSCKEDEFIVAIGGGSPTIEVKTAPTASFMGDSLQFTVNVKDQGVALSTLKAQLLFSGEVVAEKIIRTKDYAEYSGKLFVPFLKNIPNGTAALKFTLENVELVKKELEQEVAITRPDFPFINLVTATKTYKMNRVALNKYELTENFPFKVSGYLQAPKFGANGNDINFGWESEAVTQGITQNIPFSNSVSGVYTISFNTLTYEAAPFIIGYAFNGEGMKQINDNLYSVDLQIEKDKEIVIDGIEDVATWTVDGDFVQKDGAKFSFNALTGKYRFYANFEKKYIYAEAMSGNNLATLNADGTGAIWIIGEGIGKPDVASSQVGWSPENAICVAPIGGKKYRVTVVAGKSIKADNINFKFFHQKNWGGEIKDDLTTTSDIVLVGNGKNGRDPGNLGLVAGKTLEQGATYEFIVDLSAGNTKGVLTVTKK</sequence>
<dbReference type="InterPro" id="IPR033429">
    <property type="entry name" value="DUF5125"/>
</dbReference>
<dbReference type="Proteomes" id="UP001500101">
    <property type="component" value="Unassembled WGS sequence"/>
</dbReference>
<dbReference type="Pfam" id="PF17165">
    <property type="entry name" value="DUF5121"/>
    <property type="match status" value="1"/>
</dbReference>
<evidence type="ECO:0008006" key="6">
    <source>
        <dbReference type="Google" id="ProtNLM"/>
    </source>
</evidence>
<evidence type="ECO:0000259" key="1">
    <source>
        <dbReference type="Pfam" id="PF16408"/>
    </source>
</evidence>
<proteinExistence type="predicted"/>
<dbReference type="PROSITE" id="PS51257">
    <property type="entry name" value="PROKAR_LIPOPROTEIN"/>
    <property type="match status" value="1"/>
</dbReference>
<gene>
    <name evidence="4" type="ORF">GCM10022216_05880</name>
</gene>
<name>A0ABP7YBZ6_9SPHI</name>
<dbReference type="InterPro" id="IPR033430">
    <property type="entry name" value="DUF5121"/>
</dbReference>
<dbReference type="Pfam" id="PF16408">
    <property type="entry name" value="DUF5016"/>
    <property type="match status" value="1"/>
</dbReference>
<evidence type="ECO:0000259" key="3">
    <source>
        <dbReference type="Pfam" id="PF17165"/>
    </source>
</evidence>
<feature type="domain" description="DUF5121" evidence="3">
    <location>
        <begin position="316"/>
        <end position="430"/>
    </location>
</feature>
<protein>
    <recommendedName>
        <fullName evidence="6">DUF5125 domain-containing protein</fullName>
    </recommendedName>
</protein>
<feature type="domain" description="DUF5016" evidence="1">
    <location>
        <begin position="1"/>
        <end position="120"/>
    </location>
</feature>